<keyword evidence="3" id="KW-1185">Reference proteome</keyword>
<evidence type="ECO:0000313" key="2">
    <source>
        <dbReference type="EMBL" id="ACL95486.1"/>
    </source>
</evidence>
<gene>
    <name evidence="2" type="ordered locus">CCNA_02021</name>
</gene>
<dbReference type="SMR" id="A0A0H3CAX4"/>
<sequence length="79" mass="8188">MRRTAILALSLAGAALAACQAVSAPDRSYSLGDGVVSYDDLRREGDKCKASGGTIRAKQDGGDPVQLSNYTCVIPRTGT</sequence>
<dbReference type="PROSITE" id="PS51257">
    <property type="entry name" value="PROKAR_LIPOPROTEIN"/>
    <property type="match status" value="1"/>
</dbReference>
<organism evidence="2 3">
    <name type="scientific">Caulobacter vibrioides (strain NA1000 / CB15N)</name>
    <name type="common">Caulobacter crescentus</name>
    <dbReference type="NCBI Taxonomy" id="565050"/>
    <lineage>
        <taxon>Bacteria</taxon>
        <taxon>Pseudomonadati</taxon>
        <taxon>Pseudomonadota</taxon>
        <taxon>Alphaproteobacteria</taxon>
        <taxon>Caulobacterales</taxon>
        <taxon>Caulobacteraceae</taxon>
        <taxon>Caulobacter</taxon>
    </lineage>
</organism>
<evidence type="ECO:0000256" key="1">
    <source>
        <dbReference type="SAM" id="SignalP"/>
    </source>
</evidence>
<dbReference type="OrthoDB" id="7193064at2"/>
<evidence type="ECO:0008006" key="4">
    <source>
        <dbReference type="Google" id="ProtNLM"/>
    </source>
</evidence>
<dbReference type="PATRIC" id="fig|565050.3.peg.1979"/>
<reference evidence="2 3" key="1">
    <citation type="journal article" date="2010" name="J. Bacteriol.">
        <title>The genetic basis of laboratory adaptation in Caulobacter crescentus.</title>
        <authorList>
            <person name="Marks M.E."/>
            <person name="Castro-Rojas C.M."/>
            <person name="Teiling C."/>
            <person name="Du L."/>
            <person name="Kapatral V."/>
            <person name="Walunas T.L."/>
            <person name="Crosson S."/>
        </authorList>
    </citation>
    <scope>NUCLEOTIDE SEQUENCE [LARGE SCALE GENOMIC DNA]</scope>
    <source>
        <strain evidence="3">NA1000 / CB15N</strain>
    </source>
</reference>
<protein>
    <recommendedName>
        <fullName evidence="4">Lipoprotein</fullName>
    </recommendedName>
</protein>
<dbReference type="KEGG" id="ccs:CCNA_02021"/>
<dbReference type="AlphaFoldDB" id="A0A0H3CAX4"/>
<evidence type="ECO:0000313" key="3">
    <source>
        <dbReference type="Proteomes" id="UP000001364"/>
    </source>
</evidence>
<proteinExistence type="predicted"/>
<accession>A0A0H3CAX4</accession>
<dbReference type="RefSeq" id="WP_010919810.1">
    <property type="nucleotide sequence ID" value="NC_011916.1"/>
</dbReference>
<keyword evidence="1" id="KW-0732">Signal</keyword>
<dbReference type="HOGENOM" id="CLU_2599593_0_0_5"/>
<feature type="signal peptide" evidence="1">
    <location>
        <begin position="1"/>
        <end position="17"/>
    </location>
</feature>
<dbReference type="Proteomes" id="UP000001364">
    <property type="component" value="Chromosome"/>
</dbReference>
<dbReference type="EMBL" id="CP001340">
    <property type="protein sequence ID" value="ACL95486.1"/>
    <property type="molecule type" value="Genomic_DNA"/>
</dbReference>
<name>A0A0H3CAX4_CAUVN</name>
<dbReference type="RefSeq" id="YP_002517394.1">
    <property type="nucleotide sequence ID" value="NC_011916.1"/>
</dbReference>
<dbReference type="GeneID" id="7333349"/>
<feature type="chain" id="PRO_5002605907" description="Lipoprotein" evidence="1">
    <location>
        <begin position="18"/>
        <end position="79"/>
    </location>
</feature>